<accession>A0A226D1N1</accession>
<name>A0A226D1N1_FOLCA</name>
<keyword evidence="2 4" id="KW-0863">Zinc-finger</keyword>
<dbReference type="GO" id="GO:0008270">
    <property type="term" value="F:zinc ion binding"/>
    <property type="evidence" value="ECO:0007669"/>
    <property type="project" value="UniProtKB-KW"/>
</dbReference>
<keyword evidence="3" id="KW-0862">Zinc</keyword>
<keyword evidence="1" id="KW-0479">Metal-binding</keyword>
<evidence type="ECO:0000256" key="1">
    <source>
        <dbReference type="ARBA" id="ARBA00022723"/>
    </source>
</evidence>
<dbReference type="InterPro" id="IPR017907">
    <property type="entry name" value="Znf_RING_CS"/>
</dbReference>
<reference evidence="7 8" key="1">
    <citation type="submission" date="2015-12" db="EMBL/GenBank/DDBJ databases">
        <title>The genome of Folsomia candida.</title>
        <authorList>
            <person name="Faddeeva A."/>
            <person name="Derks M.F."/>
            <person name="Anvar Y."/>
            <person name="Smit S."/>
            <person name="Van Straalen N."/>
            <person name="Roelofs D."/>
        </authorList>
    </citation>
    <scope>NUCLEOTIDE SEQUENCE [LARGE SCALE GENOMIC DNA]</scope>
    <source>
        <strain evidence="7 8">VU population</strain>
        <tissue evidence="7">Whole body</tissue>
    </source>
</reference>
<dbReference type="PROSITE" id="PS50089">
    <property type="entry name" value="ZF_RING_2"/>
    <property type="match status" value="1"/>
</dbReference>
<evidence type="ECO:0000313" key="7">
    <source>
        <dbReference type="EMBL" id="OXA38196.1"/>
    </source>
</evidence>
<dbReference type="OrthoDB" id="6499484at2759"/>
<feature type="region of interest" description="Disordered" evidence="5">
    <location>
        <begin position="97"/>
        <end position="129"/>
    </location>
</feature>
<evidence type="ECO:0000256" key="4">
    <source>
        <dbReference type="PROSITE-ProRule" id="PRU00175"/>
    </source>
</evidence>
<feature type="compositionally biased region" description="Polar residues" evidence="5">
    <location>
        <begin position="117"/>
        <end position="126"/>
    </location>
</feature>
<dbReference type="PROSITE" id="PS00518">
    <property type="entry name" value="ZF_RING_1"/>
    <property type="match status" value="1"/>
</dbReference>
<feature type="region of interest" description="Disordered" evidence="5">
    <location>
        <begin position="1"/>
        <end position="31"/>
    </location>
</feature>
<keyword evidence="8" id="KW-1185">Reference proteome</keyword>
<proteinExistence type="predicted"/>
<gene>
    <name evidence="7" type="ORF">Fcan01_27025</name>
</gene>
<evidence type="ECO:0000256" key="2">
    <source>
        <dbReference type="ARBA" id="ARBA00022771"/>
    </source>
</evidence>
<evidence type="ECO:0000256" key="5">
    <source>
        <dbReference type="SAM" id="MobiDB-lite"/>
    </source>
</evidence>
<dbReference type="STRING" id="158441.A0A226D1N1"/>
<evidence type="ECO:0000313" key="8">
    <source>
        <dbReference type="Proteomes" id="UP000198287"/>
    </source>
</evidence>
<organism evidence="7 8">
    <name type="scientific">Folsomia candida</name>
    <name type="common">Springtail</name>
    <dbReference type="NCBI Taxonomy" id="158441"/>
    <lineage>
        <taxon>Eukaryota</taxon>
        <taxon>Metazoa</taxon>
        <taxon>Ecdysozoa</taxon>
        <taxon>Arthropoda</taxon>
        <taxon>Hexapoda</taxon>
        <taxon>Collembola</taxon>
        <taxon>Entomobryomorpha</taxon>
        <taxon>Isotomoidea</taxon>
        <taxon>Isotomidae</taxon>
        <taxon>Proisotominae</taxon>
        <taxon>Folsomia</taxon>
    </lineage>
</organism>
<dbReference type="Proteomes" id="UP000198287">
    <property type="component" value="Unassembled WGS sequence"/>
</dbReference>
<evidence type="ECO:0000259" key="6">
    <source>
        <dbReference type="PROSITE" id="PS50089"/>
    </source>
</evidence>
<comment type="caution">
    <text evidence="7">The sequence shown here is derived from an EMBL/GenBank/DDBJ whole genome shotgun (WGS) entry which is preliminary data.</text>
</comment>
<feature type="domain" description="RING-type" evidence="6">
    <location>
        <begin position="309"/>
        <end position="342"/>
    </location>
</feature>
<protein>
    <submittedName>
        <fullName evidence="7">E3 ubiquitin-protein ligase MIB2</fullName>
    </submittedName>
</protein>
<dbReference type="Gene3D" id="3.30.40.10">
    <property type="entry name" value="Zinc/RING finger domain, C3HC4 (zinc finger)"/>
    <property type="match status" value="1"/>
</dbReference>
<dbReference type="SUPFAM" id="SSF57850">
    <property type="entry name" value="RING/U-box"/>
    <property type="match status" value="1"/>
</dbReference>
<dbReference type="SMART" id="SM00184">
    <property type="entry name" value="RING"/>
    <property type="match status" value="1"/>
</dbReference>
<sequence>MYPTDSQGSEEGRLAAVQRHQSRYKAASTATRNAARLKRLAELNEKAERLGIRDGCPLGSTMASEEGAVLPLTSSGNDGRLDDDALRARWAARMQEQYNETNNTGRPEGETSGDLGASTSQQSVQDRSVDGENYEIKGLCPKHIAVLEEKVAQIRTPPDVAVLQKNSRRLSKIKNKLSIIKAQNLTTIGLQSFEHLVQREITLLNKVTNLLTSHQRALSALERIEVEGPLLREWMSRAIQTFQSRENLVPTILNEWDEAKKKIKKLSQHGKDLKLFCAEGFIESNKFTTLINQLKTDWRKLKGFKEILCSICVGQDVDFVLMCGHPFCGNCIQQMTRCATCREPITGMIKIYWQL</sequence>
<dbReference type="InterPro" id="IPR013083">
    <property type="entry name" value="Znf_RING/FYVE/PHD"/>
</dbReference>
<evidence type="ECO:0000256" key="3">
    <source>
        <dbReference type="ARBA" id="ARBA00022833"/>
    </source>
</evidence>
<dbReference type="AlphaFoldDB" id="A0A226D1N1"/>
<dbReference type="EMBL" id="LNIX01000047">
    <property type="protein sequence ID" value="OXA38196.1"/>
    <property type="molecule type" value="Genomic_DNA"/>
</dbReference>
<dbReference type="InterPro" id="IPR001841">
    <property type="entry name" value="Znf_RING"/>
</dbReference>